<protein>
    <recommendedName>
        <fullName evidence="6">Putative tRNA (cytidine(34)-2'-O)-methyltransferase</fullName>
        <ecNumber evidence="6">2.1.1.207</ecNumber>
    </recommendedName>
    <alternativeName>
        <fullName evidence="6">tRNA (cytidine/uridine-2'-O-)-methyltransferase</fullName>
    </alternativeName>
</protein>
<evidence type="ECO:0000256" key="2">
    <source>
        <dbReference type="ARBA" id="ARBA00022603"/>
    </source>
</evidence>
<dbReference type="PANTHER" id="PTHR42971">
    <property type="entry name" value="TRNA (CYTIDINE(34)-2'-O)-METHYLTRANSFERASE"/>
    <property type="match status" value="1"/>
</dbReference>
<evidence type="ECO:0000256" key="5">
    <source>
        <dbReference type="ARBA" id="ARBA00022694"/>
    </source>
</evidence>
<dbReference type="InterPro" id="IPR029026">
    <property type="entry name" value="tRNA_m1G_MTases_N"/>
</dbReference>
<dbReference type="EMBL" id="JACHVB010000034">
    <property type="protein sequence ID" value="MBC2594803.1"/>
    <property type="molecule type" value="Genomic_DNA"/>
</dbReference>
<comment type="catalytic activity">
    <reaction evidence="6">
        <text>cytidine(34) in tRNA + S-adenosyl-L-methionine = 2'-O-methylcytidine(34) in tRNA + S-adenosyl-L-homocysteine + H(+)</text>
        <dbReference type="Rhea" id="RHEA:43084"/>
        <dbReference type="Rhea" id="RHEA-COMP:10331"/>
        <dbReference type="Rhea" id="RHEA-COMP:10332"/>
        <dbReference type="ChEBI" id="CHEBI:15378"/>
        <dbReference type="ChEBI" id="CHEBI:57856"/>
        <dbReference type="ChEBI" id="CHEBI:59789"/>
        <dbReference type="ChEBI" id="CHEBI:74495"/>
        <dbReference type="ChEBI" id="CHEBI:82748"/>
        <dbReference type="EC" id="2.1.1.207"/>
    </reaction>
</comment>
<keyword evidence="10" id="KW-1185">Reference proteome</keyword>
<evidence type="ECO:0000256" key="6">
    <source>
        <dbReference type="HAMAP-Rule" id="MF_01885"/>
    </source>
</evidence>
<name>A0A842HE57_9BACT</name>
<feature type="binding site" evidence="6 7">
    <location>
        <position position="123"/>
    </location>
    <ligand>
        <name>S-adenosyl-L-methionine</name>
        <dbReference type="ChEBI" id="CHEBI:59789"/>
    </ligand>
</feature>
<dbReference type="AlphaFoldDB" id="A0A842HE57"/>
<dbReference type="Pfam" id="PF00588">
    <property type="entry name" value="SpoU_methylase"/>
    <property type="match status" value="1"/>
</dbReference>
<dbReference type="Proteomes" id="UP000546464">
    <property type="component" value="Unassembled WGS sequence"/>
</dbReference>
<comment type="subcellular location">
    <subcellularLocation>
        <location evidence="6">Cytoplasm</location>
    </subcellularLocation>
</comment>
<dbReference type="PIRSF" id="PIRSF029256">
    <property type="entry name" value="SpoU_TrmH_prd"/>
    <property type="match status" value="1"/>
</dbReference>
<dbReference type="CDD" id="cd18094">
    <property type="entry name" value="SpoU-like_TrmL"/>
    <property type="match status" value="1"/>
</dbReference>
<evidence type="ECO:0000256" key="3">
    <source>
        <dbReference type="ARBA" id="ARBA00022679"/>
    </source>
</evidence>
<proteinExistence type="inferred from homology"/>
<dbReference type="PANTHER" id="PTHR42971:SF1">
    <property type="entry name" value="TRNA (CYTIDINE(34)-2'-O)-METHYLTRANSFERASE"/>
    <property type="match status" value="1"/>
</dbReference>
<evidence type="ECO:0000313" key="9">
    <source>
        <dbReference type="EMBL" id="MBC2594803.1"/>
    </source>
</evidence>
<accession>A0A842HE57</accession>
<evidence type="ECO:0000256" key="7">
    <source>
        <dbReference type="PIRSR" id="PIRSR029256-1"/>
    </source>
</evidence>
<dbReference type="InterPro" id="IPR029028">
    <property type="entry name" value="Alpha/beta_knot_MTases"/>
</dbReference>
<dbReference type="EC" id="2.1.1.207" evidence="6"/>
<dbReference type="InterPro" id="IPR001537">
    <property type="entry name" value="SpoU_MeTrfase"/>
</dbReference>
<evidence type="ECO:0000313" key="10">
    <source>
        <dbReference type="Proteomes" id="UP000546464"/>
    </source>
</evidence>
<comment type="caution">
    <text evidence="6">Lacks conserved residue(s) required for the propagation of feature annotation.</text>
</comment>
<dbReference type="HAMAP" id="MF_01885">
    <property type="entry name" value="tRNA_methyltr_TrmL"/>
    <property type="match status" value="1"/>
</dbReference>
<dbReference type="GO" id="GO:0008175">
    <property type="term" value="F:tRNA methyltransferase activity"/>
    <property type="evidence" value="ECO:0007669"/>
    <property type="project" value="UniProtKB-UniRule"/>
</dbReference>
<gene>
    <name evidence="9" type="ORF">H5P28_11080</name>
</gene>
<comment type="caution">
    <text evidence="9">The sequence shown here is derived from an EMBL/GenBank/DDBJ whole genome shotgun (WGS) entry which is preliminary data.</text>
</comment>
<dbReference type="RefSeq" id="WP_185675768.1">
    <property type="nucleotide sequence ID" value="NZ_JACHVB010000034.1"/>
</dbReference>
<dbReference type="InterPro" id="IPR016914">
    <property type="entry name" value="TrmL"/>
</dbReference>
<keyword evidence="4 6" id="KW-0949">S-adenosyl-L-methionine</keyword>
<evidence type="ECO:0000256" key="1">
    <source>
        <dbReference type="ARBA" id="ARBA00022490"/>
    </source>
</evidence>
<keyword evidence="3 6" id="KW-0808">Transferase</keyword>
<sequence length="154" mass="17502">MLHIVLFQPEIPQNTGNVGRLCAITKSRLHLIHPLGFTITDRHLKRSGMDYWHSLDVHHHADWAAFRASEHAPKRLWLFTTKATRLHWDAEFRDGDGLVFGNEGHGSPEWLHADVGEEQRVTIPQYDPALRSLNLSTSVGIAAYEALRQTGLRP</sequence>
<dbReference type="GO" id="GO:0008757">
    <property type="term" value="F:S-adenosylmethionine-dependent methyltransferase activity"/>
    <property type="evidence" value="ECO:0007669"/>
    <property type="project" value="UniProtKB-UniRule"/>
</dbReference>
<keyword evidence="1 6" id="KW-0963">Cytoplasm</keyword>
<feature type="domain" description="tRNA/rRNA methyltransferase SpoU type" evidence="8">
    <location>
        <begin position="2"/>
        <end position="144"/>
    </location>
</feature>
<comment type="similarity">
    <text evidence="6">Belongs to the class IV-like SAM-binding methyltransferase superfamily. RNA methyltransferase TrmH family. TrmL subfamily.</text>
</comment>
<evidence type="ECO:0000259" key="8">
    <source>
        <dbReference type="Pfam" id="PF00588"/>
    </source>
</evidence>
<dbReference type="SUPFAM" id="SSF75217">
    <property type="entry name" value="alpha/beta knot"/>
    <property type="match status" value="1"/>
</dbReference>
<feature type="binding site" evidence="6 7">
    <location>
        <position position="101"/>
    </location>
    <ligand>
        <name>S-adenosyl-L-methionine</name>
        <dbReference type="ChEBI" id="CHEBI:59789"/>
    </ligand>
</feature>
<feature type="binding site" evidence="6 7">
    <location>
        <position position="132"/>
    </location>
    <ligand>
        <name>S-adenosyl-L-methionine</name>
        <dbReference type="ChEBI" id="CHEBI:59789"/>
    </ligand>
</feature>
<keyword evidence="5 6" id="KW-0819">tRNA processing</keyword>
<reference evidence="9 10" key="1">
    <citation type="submission" date="2020-07" db="EMBL/GenBank/DDBJ databases">
        <authorList>
            <person name="Feng X."/>
        </authorList>
    </citation>
    <scope>NUCLEOTIDE SEQUENCE [LARGE SCALE GENOMIC DNA]</scope>
    <source>
        <strain evidence="9 10">JCM31066</strain>
    </source>
</reference>
<dbReference type="GO" id="GO:0002130">
    <property type="term" value="P:wobble position ribose methylation"/>
    <property type="evidence" value="ECO:0007669"/>
    <property type="project" value="TreeGrafter"/>
</dbReference>
<dbReference type="Gene3D" id="3.40.1280.10">
    <property type="match status" value="1"/>
</dbReference>
<evidence type="ECO:0000256" key="4">
    <source>
        <dbReference type="ARBA" id="ARBA00022691"/>
    </source>
</evidence>
<comment type="catalytic activity">
    <reaction evidence="6">
        <text>5-carboxymethylaminomethyluridine(34) in tRNA(Leu) + S-adenosyl-L-methionine = 5-carboxymethylaminomethyl-2'-O-methyluridine(34) in tRNA(Leu) + S-adenosyl-L-homocysteine + H(+)</text>
        <dbReference type="Rhea" id="RHEA:43088"/>
        <dbReference type="Rhea" id="RHEA-COMP:10333"/>
        <dbReference type="Rhea" id="RHEA-COMP:10334"/>
        <dbReference type="ChEBI" id="CHEBI:15378"/>
        <dbReference type="ChEBI" id="CHEBI:57856"/>
        <dbReference type="ChEBI" id="CHEBI:59789"/>
        <dbReference type="ChEBI" id="CHEBI:74508"/>
        <dbReference type="ChEBI" id="CHEBI:74511"/>
        <dbReference type="EC" id="2.1.1.207"/>
    </reaction>
</comment>
<keyword evidence="2 6" id="KW-0489">Methyltransferase</keyword>
<comment type="function">
    <text evidence="6">Could methylate the ribose at the nucleotide 34 wobble position in tRNA.</text>
</comment>
<organism evidence="9 10">
    <name type="scientific">Ruficoccus amylovorans</name>
    <dbReference type="NCBI Taxonomy" id="1804625"/>
    <lineage>
        <taxon>Bacteria</taxon>
        <taxon>Pseudomonadati</taxon>
        <taxon>Verrucomicrobiota</taxon>
        <taxon>Opitutia</taxon>
        <taxon>Puniceicoccales</taxon>
        <taxon>Cerasicoccaceae</taxon>
        <taxon>Ruficoccus</taxon>
    </lineage>
</organism>
<dbReference type="GO" id="GO:0003723">
    <property type="term" value="F:RNA binding"/>
    <property type="evidence" value="ECO:0007669"/>
    <property type="project" value="InterPro"/>
</dbReference>
<dbReference type="GO" id="GO:0005737">
    <property type="term" value="C:cytoplasm"/>
    <property type="evidence" value="ECO:0007669"/>
    <property type="project" value="UniProtKB-SubCell"/>
</dbReference>